<name>A0A2G9QI75_AQUCT</name>
<dbReference type="AlphaFoldDB" id="A0A2G9QI75"/>
<dbReference type="Proteomes" id="UP000228934">
    <property type="component" value="Unassembled WGS sequence"/>
</dbReference>
<dbReference type="EMBL" id="KZ059550">
    <property type="protein sequence ID" value="PIO14783.1"/>
    <property type="molecule type" value="Genomic_DNA"/>
</dbReference>
<keyword evidence="2" id="KW-1185">Reference proteome</keyword>
<dbReference type="OrthoDB" id="498368at2759"/>
<evidence type="ECO:0000313" key="2">
    <source>
        <dbReference type="Proteomes" id="UP000228934"/>
    </source>
</evidence>
<gene>
    <name evidence="1" type="ORF">AB205_0117300</name>
</gene>
<protein>
    <submittedName>
        <fullName evidence="1">Uncharacterized protein</fullName>
    </submittedName>
</protein>
<reference evidence="2" key="1">
    <citation type="journal article" date="2017" name="Nat. Commun.">
        <title>The North American bullfrog draft genome provides insight into hormonal regulation of long noncoding RNA.</title>
        <authorList>
            <person name="Hammond S.A."/>
            <person name="Warren R.L."/>
            <person name="Vandervalk B.P."/>
            <person name="Kucuk E."/>
            <person name="Khan H."/>
            <person name="Gibb E.A."/>
            <person name="Pandoh P."/>
            <person name="Kirk H."/>
            <person name="Zhao Y."/>
            <person name="Jones M."/>
            <person name="Mungall A.J."/>
            <person name="Coope R."/>
            <person name="Pleasance S."/>
            <person name="Moore R.A."/>
            <person name="Holt R.A."/>
            <person name="Round J.M."/>
            <person name="Ohora S."/>
            <person name="Walle B.V."/>
            <person name="Veldhoen N."/>
            <person name="Helbing C.C."/>
            <person name="Birol I."/>
        </authorList>
    </citation>
    <scope>NUCLEOTIDE SEQUENCE [LARGE SCALE GENOMIC DNA]</scope>
</reference>
<organism evidence="1 2">
    <name type="scientific">Aquarana catesbeiana</name>
    <name type="common">American bullfrog</name>
    <name type="synonym">Rana catesbeiana</name>
    <dbReference type="NCBI Taxonomy" id="8400"/>
    <lineage>
        <taxon>Eukaryota</taxon>
        <taxon>Metazoa</taxon>
        <taxon>Chordata</taxon>
        <taxon>Craniata</taxon>
        <taxon>Vertebrata</taxon>
        <taxon>Euteleostomi</taxon>
        <taxon>Amphibia</taxon>
        <taxon>Batrachia</taxon>
        <taxon>Anura</taxon>
        <taxon>Neobatrachia</taxon>
        <taxon>Ranoidea</taxon>
        <taxon>Ranidae</taxon>
        <taxon>Aquarana</taxon>
    </lineage>
</organism>
<proteinExistence type="predicted"/>
<evidence type="ECO:0000313" key="1">
    <source>
        <dbReference type="EMBL" id="PIO14783.1"/>
    </source>
</evidence>
<accession>A0A2G9QI75</accession>
<sequence length="50" mass="5913">MWMLWKKIHISQVQVHTSSSGRSWCAIVIYKRSRKTSMILKKDSTPSLMF</sequence>